<organism evidence="1 2">
    <name type="scientific">Mycoplasma capricolum subsp. capricolum (strain California kid / ATCC 27343 / NCTC 10154)</name>
    <dbReference type="NCBI Taxonomy" id="340047"/>
    <lineage>
        <taxon>Bacteria</taxon>
        <taxon>Bacillati</taxon>
        <taxon>Mycoplasmatota</taxon>
        <taxon>Mollicutes</taxon>
        <taxon>Mycoplasmataceae</taxon>
        <taxon>Mycoplasma</taxon>
    </lineage>
</organism>
<evidence type="ECO:0000313" key="2">
    <source>
        <dbReference type="Proteomes" id="UP000001928"/>
    </source>
</evidence>
<dbReference type="HOGENOM" id="CLU_1359133_0_0_14"/>
<accession>Q2SSJ9</accession>
<proteinExistence type="predicted"/>
<evidence type="ECO:0000313" key="1">
    <source>
        <dbReference type="EMBL" id="ABC01448.1"/>
    </source>
</evidence>
<dbReference type="NCBIfam" id="NF045879">
    <property type="entry name" value="ICE_Mbov_0392"/>
    <property type="match status" value="1"/>
</dbReference>
<dbReference type="GeneID" id="23778768"/>
<name>Q2SSJ9_MYCCT</name>
<dbReference type="EMBL" id="CP000123">
    <property type="protein sequence ID" value="ABC01448.1"/>
    <property type="molecule type" value="Genomic_DNA"/>
</dbReference>
<dbReference type="KEGG" id="mcp:MCAP_0278"/>
<reference evidence="1 2" key="1">
    <citation type="submission" date="2005-09" db="EMBL/GenBank/DDBJ databases">
        <authorList>
            <person name="Glass J.I."/>
            <person name="Lartigue C."/>
            <person name="Pfannkoch C."/>
            <person name="Baden-Tillson H."/>
            <person name="Smith H.O."/>
            <person name="Venter J.C."/>
            <person name="Roske K."/>
            <person name="Wise K.S."/>
            <person name="Calcutt M.J."/>
            <person name="Nelson W.C."/>
            <person name="Nierman W.C."/>
        </authorList>
    </citation>
    <scope>NUCLEOTIDE SEQUENCE [LARGE SCALE GENOMIC DNA]</scope>
    <source>
        <strain evidence="2">California kid / ATCC 27343 / NCTC 10154</strain>
    </source>
</reference>
<protein>
    <submittedName>
        <fullName evidence="1">Uncharacterized protein</fullName>
    </submittedName>
</protein>
<dbReference type="Proteomes" id="UP000001928">
    <property type="component" value="Chromosome"/>
</dbReference>
<dbReference type="AlphaFoldDB" id="Q2SSJ9"/>
<dbReference type="RefSeq" id="WP_011387165.1">
    <property type="nucleotide sequence ID" value="NC_007633.1"/>
</dbReference>
<sequence>MKVLLIEQISNLSKDLILDKNQLVAKINDEIQTLDLDKQTKAIQKLIKIDELSEELDEKIRKEILTFLKLPFFNYETLDNLIYFIKNIANCFNIDKLNELSSNIKQPTFIKFCDFNEYIKVNPLLDYFDDQLKDNGLEAKISFKLIDELLDIKYPEETYVILNSWQNAIKKELKDRPKGIYLELELIDKYKIYLLEQIIKNK</sequence>
<gene>
    <name evidence="1" type="ordered locus">MCAP_0278</name>
</gene>